<evidence type="ECO:0000313" key="2">
    <source>
        <dbReference type="Proteomes" id="UP000076128"/>
    </source>
</evidence>
<reference evidence="1 2" key="1">
    <citation type="submission" date="2015-09" db="EMBL/GenBank/DDBJ databases">
        <title>Complete genome sequence of Defluviimonas alba cai42t isolated from an oilfield in Xinjiang.</title>
        <authorList>
            <person name="Geng S."/>
            <person name="Pan X."/>
            <person name="Wu X."/>
        </authorList>
    </citation>
    <scope>NUCLEOTIDE SEQUENCE [LARGE SCALE GENOMIC DNA]</scope>
    <source>
        <strain evidence="2">cai42</strain>
    </source>
</reference>
<keyword evidence="2" id="KW-1185">Reference proteome</keyword>
<dbReference type="KEGG" id="daa:AKL17_2208"/>
<proteinExistence type="predicted"/>
<accession>A0A159Z542</accession>
<dbReference type="EMBL" id="CP012661">
    <property type="protein sequence ID" value="AMY69454.1"/>
    <property type="molecule type" value="Genomic_DNA"/>
</dbReference>
<dbReference type="RefSeq" id="WP_207209551.1">
    <property type="nucleotide sequence ID" value="NZ_CP012661.1"/>
</dbReference>
<protein>
    <submittedName>
        <fullName evidence="1">Phosphoglycerate mutase</fullName>
    </submittedName>
</protein>
<gene>
    <name evidence="1" type="ORF">AKL17_2208</name>
</gene>
<dbReference type="Gene3D" id="3.40.50.1240">
    <property type="entry name" value="Phosphoglycerate mutase-like"/>
    <property type="match status" value="1"/>
</dbReference>
<dbReference type="AlphaFoldDB" id="A0A159Z542"/>
<dbReference type="STRING" id="1335048.AKL17_2208"/>
<name>A0A159Z542_9RHOB</name>
<organism evidence="1 2">
    <name type="scientific">Frigidibacter mobilis</name>
    <dbReference type="NCBI Taxonomy" id="1335048"/>
    <lineage>
        <taxon>Bacteria</taxon>
        <taxon>Pseudomonadati</taxon>
        <taxon>Pseudomonadota</taxon>
        <taxon>Alphaproteobacteria</taxon>
        <taxon>Rhodobacterales</taxon>
        <taxon>Paracoccaceae</taxon>
        <taxon>Frigidibacter</taxon>
    </lineage>
</organism>
<dbReference type="InterPro" id="IPR029033">
    <property type="entry name" value="His_PPase_superfam"/>
</dbReference>
<evidence type="ECO:0000313" key="1">
    <source>
        <dbReference type="EMBL" id="AMY69454.1"/>
    </source>
</evidence>
<dbReference type="Proteomes" id="UP000076128">
    <property type="component" value="Chromosome"/>
</dbReference>
<sequence>MDAQARAAAALCRMLTPPRAGGTRPAAWVGDLLLVGHGGIGTLLWCHLAGRTISRAEDQPGGGGHVWAVTLPDLVPVHSWRPVEVVAGL</sequence>